<feature type="region of interest" description="Disordered" evidence="1">
    <location>
        <begin position="1"/>
        <end position="31"/>
    </location>
</feature>
<keyword evidence="3" id="KW-1185">Reference proteome</keyword>
<protein>
    <submittedName>
        <fullName evidence="2">Uncharacterized protein</fullName>
    </submittedName>
</protein>
<feature type="compositionally biased region" description="Polar residues" evidence="1">
    <location>
        <begin position="19"/>
        <end position="31"/>
    </location>
</feature>
<accession>A0A1X7AN50</accession>
<evidence type="ECO:0000313" key="3">
    <source>
        <dbReference type="Proteomes" id="UP000196573"/>
    </source>
</evidence>
<feature type="compositionally biased region" description="Basic and acidic residues" evidence="1">
    <location>
        <begin position="130"/>
        <end position="143"/>
    </location>
</feature>
<reference evidence="2 3" key="1">
    <citation type="submission" date="2017-03" db="EMBL/GenBank/DDBJ databases">
        <authorList>
            <person name="Afonso C.L."/>
            <person name="Miller P.J."/>
            <person name="Scott M.A."/>
            <person name="Spackman E."/>
            <person name="Goraichik I."/>
            <person name="Dimitrov K.M."/>
            <person name="Suarez D.L."/>
            <person name="Swayne D.E."/>
        </authorList>
    </citation>
    <scope>NUCLEOTIDE SEQUENCE [LARGE SCALE GENOMIC DNA]</scope>
    <source>
        <strain evidence="2">SB41UT1</strain>
    </source>
</reference>
<gene>
    <name evidence="2" type="ORF">EHSB41UT_02619</name>
</gene>
<feature type="region of interest" description="Disordered" evidence="1">
    <location>
        <begin position="129"/>
        <end position="152"/>
    </location>
</feature>
<feature type="compositionally biased region" description="Pro residues" evidence="1">
    <location>
        <begin position="1"/>
        <end position="10"/>
    </location>
</feature>
<dbReference type="EMBL" id="FWPT01000005">
    <property type="protein sequence ID" value="SMA47971.1"/>
    <property type="molecule type" value="Genomic_DNA"/>
</dbReference>
<name>A0A1X7AN50_9GAMM</name>
<dbReference type="RefSeq" id="WP_087110551.1">
    <property type="nucleotide sequence ID" value="NZ_CBCSCN010000003.1"/>
</dbReference>
<dbReference type="Proteomes" id="UP000196573">
    <property type="component" value="Unassembled WGS sequence"/>
</dbReference>
<evidence type="ECO:0000313" key="2">
    <source>
        <dbReference type="EMBL" id="SMA47971.1"/>
    </source>
</evidence>
<organism evidence="2 3">
    <name type="scientific">Parendozoicomonas haliclonae</name>
    <dbReference type="NCBI Taxonomy" id="1960125"/>
    <lineage>
        <taxon>Bacteria</taxon>
        <taxon>Pseudomonadati</taxon>
        <taxon>Pseudomonadota</taxon>
        <taxon>Gammaproteobacteria</taxon>
        <taxon>Oceanospirillales</taxon>
        <taxon>Endozoicomonadaceae</taxon>
        <taxon>Parendozoicomonas</taxon>
    </lineage>
</organism>
<proteinExistence type="predicted"/>
<sequence>MLEEPAPPPRYYGRRPLQRTGSWHGTTVTRQDITDPKLRRKNRQAFVDFACQVIQSELDSIRRKFIAGNDKLIEADRKITVVTSQITKQFPGRRSNRLKKYKSISAMGSLLTSRPPSLALLPEPTLYQHKNTEASHRARDSRCKTPKKVHFQ</sequence>
<evidence type="ECO:0000256" key="1">
    <source>
        <dbReference type="SAM" id="MobiDB-lite"/>
    </source>
</evidence>
<dbReference type="AlphaFoldDB" id="A0A1X7AN50"/>